<dbReference type="EMBL" id="QEAN01000187">
    <property type="protein sequence ID" value="TPX43847.1"/>
    <property type="molecule type" value="Genomic_DNA"/>
</dbReference>
<dbReference type="Proteomes" id="UP000317494">
    <property type="component" value="Unassembled WGS sequence"/>
</dbReference>
<dbReference type="Pfam" id="PF06966">
    <property type="entry name" value="DUF1295"/>
    <property type="match status" value="1"/>
</dbReference>
<keyword evidence="2" id="KW-0472">Membrane</keyword>
<accession>A0A507CXA6</accession>
<comment type="caution">
    <text evidence="3">The sequence shown here is derived from an EMBL/GenBank/DDBJ whole genome shotgun (WGS) entry which is preliminary data.</text>
</comment>
<sequence length="294" mass="33359">MVASVAVNLLAVFLLDLAIQGIAYVISAFLKTEKFYDLAGSLTYIACTLLSLLYRHNGDDLTNVQPRQIIIAVMVMVWAIRLGTFLFIRVLKEGKDARFDSVKGNPLRFSIYWIMQLIWIYVTALPAWIVLGNDTFNVPNLVWSDYVGIVVWVYGFIVESTADTQKFMFKLRNRKDFMSSGVWYYCQYPNYHGEIVLWIGIWILSVHGFTDNWQFVSIISPLFEAALILGLSGVPLAEKSLETRYGTRADFRAYKAATPKFFLWFPRNIPVEDDPNQEGPDSTAQTGAQGGSLM</sequence>
<reference evidence="3 4" key="1">
    <citation type="journal article" date="2019" name="Sci. Rep.">
        <title>Comparative genomics of chytrid fungi reveal insights into the obligate biotrophic and pathogenic lifestyle of Synchytrium endobioticum.</title>
        <authorList>
            <person name="van de Vossenberg B.T.L.H."/>
            <person name="Warris S."/>
            <person name="Nguyen H.D.T."/>
            <person name="van Gent-Pelzer M.P.E."/>
            <person name="Joly D.L."/>
            <person name="van de Geest H.C."/>
            <person name="Bonants P.J.M."/>
            <person name="Smith D.S."/>
            <person name="Levesque C.A."/>
            <person name="van der Lee T.A.J."/>
        </authorList>
    </citation>
    <scope>NUCLEOTIDE SEQUENCE [LARGE SCALE GENOMIC DNA]</scope>
    <source>
        <strain evidence="3 4">MB42</strain>
    </source>
</reference>
<feature type="transmembrane region" description="Helical" evidence="2">
    <location>
        <begin position="215"/>
        <end position="237"/>
    </location>
</feature>
<organism evidence="3 4">
    <name type="scientific">Synchytrium endobioticum</name>
    <dbReference type="NCBI Taxonomy" id="286115"/>
    <lineage>
        <taxon>Eukaryota</taxon>
        <taxon>Fungi</taxon>
        <taxon>Fungi incertae sedis</taxon>
        <taxon>Chytridiomycota</taxon>
        <taxon>Chytridiomycota incertae sedis</taxon>
        <taxon>Chytridiomycetes</taxon>
        <taxon>Synchytriales</taxon>
        <taxon>Synchytriaceae</taxon>
        <taxon>Synchytrium</taxon>
    </lineage>
</organism>
<feature type="transmembrane region" description="Helical" evidence="2">
    <location>
        <begin position="109"/>
        <end position="131"/>
    </location>
</feature>
<dbReference type="Gene3D" id="1.20.120.1630">
    <property type="match status" value="1"/>
</dbReference>
<evidence type="ECO:0000313" key="3">
    <source>
        <dbReference type="EMBL" id="TPX43847.1"/>
    </source>
</evidence>
<feature type="transmembrane region" description="Helical" evidence="2">
    <location>
        <begin position="6"/>
        <end position="26"/>
    </location>
</feature>
<evidence type="ECO:0000313" key="4">
    <source>
        <dbReference type="Proteomes" id="UP000317494"/>
    </source>
</evidence>
<feature type="transmembrane region" description="Helical" evidence="2">
    <location>
        <begin position="38"/>
        <end position="56"/>
    </location>
</feature>
<dbReference type="PROSITE" id="PS50244">
    <property type="entry name" value="S5A_REDUCTASE"/>
    <property type="match status" value="1"/>
</dbReference>
<feature type="region of interest" description="Disordered" evidence="1">
    <location>
        <begin position="272"/>
        <end position="294"/>
    </location>
</feature>
<proteinExistence type="predicted"/>
<dbReference type="AlphaFoldDB" id="A0A507CXA6"/>
<evidence type="ECO:0000256" key="2">
    <source>
        <dbReference type="SAM" id="Phobius"/>
    </source>
</evidence>
<keyword evidence="4" id="KW-1185">Reference proteome</keyword>
<dbReference type="PANTHER" id="PTHR32251:SF17">
    <property type="entry name" value="STEROID 5-ALPHA REDUCTASE C-TERMINAL DOMAIN-CONTAINING PROTEIN"/>
    <property type="match status" value="1"/>
</dbReference>
<protein>
    <submittedName>
        <fullName evidence="3">Uncharacterized protein</fullName>
    </submittedName>
</protein>
<evidence type="ECO:0000256" key="1">
    <source>
        <dbReference type="SAM" id="MobiDB-lite"/>
    </source>
</evidence>
<keyword evidence="2" id="KW-1133">Transmembrane helix</keyword>
<dbReference type="InterPro" id="IPR010721">
    <property type="entry name" value="UstE-like"/>
</dbReference>
<gene>
    <name evidence="3" type="ORF">SeMB42_g04555</name>
</gene>
<feature type="transmembrane region" description="Helical" evidence="2">
    <location>
        <begin position="182"/>
        <end position="203"/>
    </location>
</feature>
<dbReference type="PANTHER" id="PTHR32251">
    <property type="entry name" value="3-OXO-5-ALPHA-STEROID 4-DEHYDROGENASE"/>
    <property type="match status" value="1"/>
</dbReference>
<feature type="transmembrane region" description="Helical" evidence="2">
    <location>
        <begin position="68"/>
        <end position="88"/>
    </location>
</feature>
<keyword evidence="2" id="KW-0812">Transmembrane</keyword>
<dbReference type="GO" id="GO:0016020">
    <property type="term" value="C:membrane"/>
    <property type="evidence" value="ECO:0007669"/>
    <property type="project" value="TreeGrafter"/>
</dbReference>
<dbReference type="VEuPathDB" id="FungiDB:SeMB42_g04555"/>
<feature type="transmembrane region" description="Helical" evidence="2">
    <location>
        <begin position="143"/>
        <end position="162"/>
    </location>
</feature>
<name>A0A507CXA6_9FUNG</name>